<evidence type="ECO:0000313" key="2">
    <source>
        <dbReference type="EMBL" id="KAJ3731058.1"/>
    </source>
</evidence>
<dbReference type="EMBL" id="JANVFO010000033">
    <property type="protein sequence ID" value="KAJ3731058.1"/>
    <property type="molecule type" value="Genomic_DNA"/>
</dbReference>
<reference evidence="2" key="1">
    <citation type="submission" date="2022-08" db="EMBL/GenBank/DDBJ databases">
        <authorList>
            <consortium name="DOE Joint Genome Institute"/>
            <person name="Min B."/>
            <person name="Sierra-Patev S."/>
            <person name="Naranjo-Ortiz M."/>
            <person name="Looney B."/>
            <person name="Konkel Z."/>
            <person name="Slot J.C."/>
            <person name="Sakamoto Y."/>
            <person name="Steenwyk J.L."/>
            <person name="Rokas A."/>
            <person name="Carro J."/>
            <person name="Camarero S."/>
            <person name="Ferreira P."/>
            <person name="Molpeceres G."/>
            <person name="Ruiz-duenas F.J."/>
            <person name="Serrano A."/>
            <person name="Henrissat B."/>
            <person name="Drula E."/>
            <person name="Hughes K.W."/>
            <person name="Mata J.L."/>
            <person name="Ishikawa N.K."/>
            <person name="Vargas-Isla R."/>
            <person name="Ushijima S."/>
            <person name="Smith C.A."/>
            <person name="Ahrendt S."/>
            <person name="Andreopoulos W."/>
            <person name="He G."/>
            <person name="LaButti K."/>
            <person name="Lipzen A."/>
            <person name="Ng V."/>
            <person name="Riley R."/>
            <person name="Sandor L."/>
            <person name="Barry K."/>
            <person name="Martinez A.T."/>
            <person name="Xiao Y."/>
            <person name="Gibbons J.G."/>
            <person name="Terashima K."/>
            <person name="Hibbett D.S."/>
            <person name="Grigoriev I.V."/>
        </authorList>
    </citation>
    <scope>NUCLEOTIDE SEQUENCE</scope>
    <source>
        <strain evidence="2">ET3784</strain>
    </source>
</reference>
<protein>
    <recommendedName>
        <fullName evidence="4">Secreted protein</fullName>
    </recommendedName>
</protein>
<feature type="chain" id="PRO_5041287416" description="Secreted protein" evidence="1">
    <location>
        <begin position="33"/>
        <end position="76"/>
    </location>
</feature>
<gene>
    <name evidence="2" type="ORF">DFJ43DRAFT_1081273</name>
</gene>
<name>A0AA38N020_9AGAR</name>
<dbReference type="Proteomes" id="UP001176059">
    <property type="component" value="Unassembled WGS sequence"/>
</dbReference>
<proteinExistence type="predicted"/>
<reference evidence="2" key="2">
    <citation type="journal article" date="2023" name="Proc. Natl. Acad. Sci. U.S.A.">
        <title>A global phylogenomic analysis of the shiitake genus Lentinula.</title>
        <authorList>
            <person name="Sierra-Patev S."/>
            <person name="Min B."/>
            <person name="Naranjo-Ortiz M."/>
            <person name="Looney B."/>
            <person name="Konkel Z."/>
            <person name="Slot J.C."/>
            <person name="Sakamoto Y."/>
            <person name="Steenwyk J.L."/>
            <person name="Rokas A."/>
            <person name="Carro J."/>
            <person name="Camarero S."/>
            <person name="Ferreira P."/>
            <person name="Molpeceres G."/>
            <person name="Ruiz-Duenas F.J."/>
            <person name="Serrano A."/>
            <person name="Henrissat B."/>
            <person name="Drula E."/>
            <person name="Hughes K.W."/>
            <person name="Mata J.L."/>
            <person name="Ishikawa N.K."/>
            <person name="Vargas-Isla R."/>
            <person name="Ushijima S."/>
            <person name="Smith C.A."/>
            <person name="Donoghue J."/>
            <person name="Ahrendt S."/>
            <person name="Andreopoulos W."/>
            <person name="He G."/>
            <person name="LaButti K."/>
            <person name="Lipzen A."/>
            <person name="Ng V."/>
            <person name="Riley R."/>
            <person name="Sandor L."/>
            <person name="Barry K."/>
            <person name="Martinez A.T."/>
            <person name="Xiao Y."/>
            <person name="Gibbons J.G."/>
            <person name="Terashima K."/>
            <person name="Grigoriev I.V."/>
            <person name="Hibbett D."/>
        </authorList>
    </citation>
    <scope>NUCLEOTIDE SEQUENCE</scope>
    <source>
        <strain evidence="2">ET3784</strain>
    </source>
</reference>
<evidence type="ECO:0000313" key="3">
    <source>
        <dbReference type="Proteomes" id="UP001176059"/>
    </source>
</evidence>
<organism evidence="2 3">
    <name type="scientific">Lentinula guzmanii</name>
    <dbReference type="NCBI Taxonomy" id="2804957"/>
    <lineage>
        <taxon>Eukaryota</taxon>
        <taxon>Fungi</taxon>
        <taxon>Dikarya</taxon>
        <taxon>Basidiomycota</taxon>
        <taxon>Agaricomycotina</taxon>
        <taxon>Agaricomycetes</taxon>
        <taxon>Agaricomycetidae</taxon>
        <taxon>Agaricales</taxon>
        <taxon>Marasmiineae</taxon>
        <taxon>Omphalotaceae</taxon>
        <taxon>Lentinula</taxon>
    </lineage>
</organism>
<comment type="caution">
    <text evidence="2">The sequence shown here is derived from an EMBL/GenBank/DDBJ whole genome shotgun (WGS) entry which is preliminary data.</text>
</comment>
<evidence type="ECO:0000256" key="1">
    <source>
        <dbReference type="SAM" id="SignalP"/>
    </source>
</evidence>
<feature type="signal peptide" evidence="1">
    <location>
        <begin position="1"/>
        <end position="32"/>
    </location>
</feature>
<sequence length="76" mass="8442">MISVPSSNCIFFSLSLLQLFLLLERIGNIVSAWRVNSIPSKTGRCMRTPQDSSFTTPSGFSFSRAPVIVFERSVRG</sequence>
<dbReference type="AlphaFoldDB" id="A0AA38N020"/>
<keyword evidence="1" id="KW-0732">Signal</keyword>
<evidence type="ECO:0008006" key="4">
    <source>
        <dbReference type="Google" id="ProtNLM"/>
    </source>
</evidence>
<accession>A0AA38N020</accession>
<keyword evidence="3" id="KW-1185">Reference proteome</keyword>